<proteinExistence type="inferred from homology"/>
<dbReference type="InterPro" id="IPR020946">
    <property type="entry name" value="Flavin_mOase-like"/>
</dbReference>
<gene>
    <name evidence="7" type="ORF">LTR77_000525</name>
</gene>
<evidence type="ECO:0000259" key="6">
    <source>
        <dbReference type="Pfam" id="PF19834"/>
    </source>
</evidence>
<evidence type="ECO:0000256" key="4">
    <source>
        <dbReference type="ARBA" id="ARBA00023002"/>
    </source>
</evidence>
<name>A0AAV9PNU1_9PEZI</name>
<dbReference type="RefSeq" id="XP_064664024.1">
    <property type="nucleotide sequence ID" value="XM_064797790.1"/>
</dbReference>
<dbReference type="InterPro" id="IPR036188">
    <property type="entry name" value="FAD/NAD-bd_sf"/>
</dbReference>
<dbReference type="Pfam" id="PF19834">
    <property type="entry name" value="DUF6314"/>
    <property type="match status" value="1"/>
</dbReference>
<comment type="caution">
    <text evidence="7">The sequence shown here is derived from an EMBL/GenBank/DDBJ whole genome shotgun (WGS) entry which is preliminary data.</text>
</comment>
<feature type="domain" description="DUF6314" evidence="6">
    <location>
        <begin position="575"/>
        <end position="731"/>
    </location>
</feature>
<accession>A0AAV9PNU1</accession>
<dbReference type="GO" id="GO:0050661">
    <property type="term" value="F:NADP binding"/>
    <property type="evidence" value="ECO:0007669"/>
    <property type="project" value="InterPro"/>
</dbReference>
<dbReference type="Proteomes" id="UP001337655">
    <property type="component" value="Unassembled WGS sequence"/>
</dbReference>
<dbReference type="InterPro" id="IPR045632">
    <property type="entry name" value="DUF6314"/>
</dbReference>
<dbReference type="GeneID" id="89921875"/>
<sequence>MKSLCIVGGGPAGLVAAKTFIQTEQFNVTVYEKNDRIGGIWALDRESKDGFLSPFTPTNLSRFTVGFSDLDWKNVDYGEDCKDLTRVSQTNAHKPPMFPKAWMANRYLEMYRKKYIPDSVIHFGIEVHKVEQSGSGWDVTAIHGEGEVKCHHFDYLIMASGFFAKPRSIEQSVAGMSNGTPDLPVRIIHSSAFRDLNHLFSGTGSVKGKKILMLGGGNSSGETAAAVALQLSNAQWSPDRVLAAKYKDMTIVHVTPRPIYALPHFNEYEEGSRSYVPLDFKLYDFGRRPASVGSYAGKQTMEVRDMVHGMMQGMVGGDQSDISPALVSAKGAKRGTTYVALTESYPEYVRSGLIDVVPGRVERLLPNEDGTVSAHVEQQGEENTLKDVAAIIYANGYNPSSALEILDDATKEAIKYDAMSLRLPMILEQWQTTTRDLRNISFLGFYEGPYWGMMEMQAKLTAHRWLDGRLSERRWYEAKDKLLALRQSMHDKAADVPQFWFSDYLGYLEDIANELGLDKNHQAFGEREGCISPARYLSPSTNKAEANAIMDELHQEWHECLTNGKYVPRAAFRAFHGKWNITRKIQSASSTFPSGVLEGTASFHPRLPTIDKFDLEYIYVESGTFTTSTGFAMNASRRYVYRYTEATDSLSVWFVKPDKPLEVDYLFHELQFVKPAEARKAGACIAKADHLCIKDMYTTSYRIPLRGIALREFEVTHIVKGPEKDYVATTQVNPWDEYDLSPWPLANEHLYREPAGFIKNAAPEWRVLDRSLTVYPGTNFPAPKKGFTGNHKGDYSSAIRDHAQDERGNKGDLLLRTGGFADLNWWKICAEINTEEAEKIVWKTYKHNLRKKPKAMPAKPAPPTLALRSPENPH</sequence>
<evidence type="ECO:0000313" key="8">
    <source>
        <dbReference type="Proteomes" id="UP001337655"/>
    </source>
</evidence>
<dbReference type="Pfam" id="PF00743">
    <property type="entry name" value="FMO-like"/>
    <property type="match status" value="1"/>
</dbReference>
<organism evidence="7 8">
    <name type="scientific">Saxophila tyrrhenica</name>
    <dbReference type="NCBI Taxonomy" id="1690608"/>
    <lineage>
        <taxon>Eukaryota</taxon>
        <taxon>Fungi</taxon>
        <taxon>Dikarya</taxon>
        <taxon>Ascomycota</taxon>
        <taxon>Pezizomycotina</taxon>
        <taxon>Dothideomycetes</taxon>
        <taxon>Dothideomycetidae</taxon>
        <taxon>Mycosphaerellales</taxon>
        <taxon>Extremaceae</taxon>
        <taxon>Saxophila</taxon>
    </lineage>
</organism>
<keyword evidence="2" id="KW-0285">Flavoprotein</keyword>
<evidence type="ECO:0000256" key="2">
    <source>
        <dbReference type="ARBA" id="ARBA00022630"/>
    </source>
</evidence>
<dbReference type="EMBL" id="JAVRRT010000001">
    <property type="protein sequence ID" value="KAK5175386.1"/>
    <property type="molecule type" value="Genomic_DNA"/>
</dbReference>
<dbReference type="SUPFAM" id="SSF51905">
    <property type="entry name" value="FAD/NAD(P)-binding domain"/>
    <property type="match status" value="1"/>
</dbReference>
<reference evidence="7 8" key="1">
    <citation type="submission" date="2023-08" db="EMBL/GenBank/DDBJ databases">
        <title>Black Yeasts Isolated from many extreme environments.</title>
        <authorList>
            <person name="Coleine C."/>
            <person name="Stajich J.E."/>
            <person name="Selbmann L."/>
        </authorList>
    </citation>
    <scope>NUCLEOTIDE SEQUENCE [LARGE SCALE GENOMIC DNA]</scope>
    <source>
        <strain evidence="7 8">CCFEE 5935</strain>
    </source>
</reference>
<comment type="similarity">
    <text evidence="1">Belongs to the FMO family.</text>
</comment>
<protein>
    <recommendedName>
        <fullName evidence="6">DUF6314 domain-containing protein</fullName>
    </recommendedName>
</protein>
<dbReference type="GO" id="GO:0050660">
    <property type="term" value="F:flavin adenine dinucleotide binding"/>
    <property type="evidence" value="ECO:0007669"/>
    <property type="project" value="InterPro"/>
</dbReference>
<keyword evidence="4" id="KW-0560">Oxidoreductase</keyword>
<dbReference type="PRINTS" id="PR00419">
    <property type="entry name" value="ADXRDTASE"/>
</dbReference>
<keyword evidence="3" id="KW-0274">FAD</keyword>
<dbReference type="GO" id="GO:0004499">
    <property type="term" value="F:N,N-dimethylaniline monooxygenase activity"/>
    <property type="evidence" value="ECO:0007669"/>
    <property type="project" value="InterPro"/>
</dbReference>
<keyword evidence="8" id="KW-1185">Reference proteome</keyword>
<evidence type="ECO:0000256" key="1">
    <source>
        <dbReference type="ARBA" id="ARBA00009183"/>
    </source>
</evidence>
<evidence type="ECO:0000256" key="3">
    <source>
        <dbReference type="ARBA" id="ARBA00022827"/>
    </source>
</evidence>
<evidence type="ECO:0000313" key="7">
    <source>
        <dbReference type="EMBL" id="KAK5175386.1"/>
    </source>
</evidence>
<dbReference type="AlphaFoldDB" id="A0AAV9PNU1"/>
<dbReference type="PANTHER" id="PTHR23023">
    <property type="entry name" value="DIMETHYLANILINE MONOOXYGENASE"/>
    <property type="match status" value="1"/>
</dbReference>
<evidence type="ECO:0000256" key="5">
    <source>
        <dbReference type="SAM" id="MobiDB-lite"/>
    </source>
</evidence>
<dbReference type="InterPro" id="IPR050346">
    <property type="entry name" value="FMO-like"/>
</dbReference>
<feature type="region of interest" description="Disordered" evidence="5">
    <location>
        <begin position="851"/>
        <end position="874"/>
    </location>
</feature>
<dbReference type="Gene3D" id="3.50.50.60">
    <property type="entry name" value="FAD/NAD(P)-binding domain"/>
    <property type="match status" value="2"/>
</dbReference>